<feature type="domain" description="Glycosyltransferase 2-like" evidence="5">
    <location>
        <begin position="54"/>
        <end position="225"/>
    </location>
</feature>
<dbReference type="PANTHER" id="PTHR43630">
    <property type="entry name" value="POLY-BETA-1,6-N-ACETYL-D-GLUCOSAMINE SYNTHASE"/>
    <property type="match status" value="1"/>
</dbReference>
<dbReference type="CDD" id="cd06423">
    <property type="entry name" value="CESA_like"/>
    <property type="match status" value="1"/>
</dbReference>
<proteinExistence type="inferred from homology"/>
<protein>
    <recommendedName>
        <fullName evidence="5">Glycosyltransferase 2-like domain-containing protein</fullName>
    </recommendedName>
</protein>
<keyword evidence="4" id="KW-0472">Membrane</keyword>
<keyword evidence="4" id="KW-0812">Transmembrane</keyword>
<dbReference type="RefSeq" id="WP_345069292.1">
    <property type="nucleotide sequence ID" value="NZ_BAABCN010000015.1"/>
</dbReference>
<evidence type="ECO:0000259" key="5">
    <source>
        <dbReference type="Pfam" id="PF00535"/>
    </source>
</evidence>
<dbReference type="PANTHER" id="PTHR43630:SF1">
    <property type="entry name" value="POLY-BETA-1,6-N-ACETYL-D-GLUCOSAMINE SYNTHASE"/>
    <property type="match status" value="1"/>
</dbReference>
<dbReference type="EMBL" id="BAABCN010000015">
    <property type="protein sequence ID" value="GAA3891201.1"/>
    <property type="molecule type" value="Genomic_DNA"/>
</dbReference>
<dbReference type="InterPro" id="IPR029044">
    <property type="entry name" value="Nucleotide-diphossugar_trans"/>
</dbReference>
<feature type="transmembrane region" description="Helical" evidence="4">
    <location>
        <begin position="351"/>
        <end position="372"/>
    </location>
</feature>
<keyword evidence="4" id="KW-1133">Transmembrane helix</keyword>
<feature type="transmembrane region" description="Helical" evidence="4">
    <location>
        <begin position="298"/>
        <end position="331"/>
    </location>
</feature>
<comment type="similarity">
    <text evidence="1">Belongs to the glycosyltransferase 2 family.</text>
</comment>
<organism evidence="6 7">
    <name type="scientific">Leifsonia kafniensis</name>
    <dbReference type="NCBI Taxonomy" id="475957"/>
    <lineage>
        <taxon>Bacteria</taxon>
        <taxon>Bacillati</taxon>
        <taxon>Actinomycetota</taxon>
        <taxon>Actinomycetes</taxon>
        <taxon>Micrococcales</taxon>
        <taxon>Microbacteriaceae</taxon>
        <taxon>Leifsonia</taxon>
    </lineage>
</organism>
<evidence type="ECO:0000256" key="2">
    <source>
        <dbReference type="ARBA" id="ARBA00022676"/>
    </source>
</evidence>
<evidence type="ECO:0000313" key="6">
    <source>
        <dbReference type="EMBL" id="GAA3891201.1"/>
    </source>
</evidence>
<accession>A0ABP7L024</accession>
<keyword evidence="2" id="KW-0328">Glycosyltransferase</keyword>
<keyword evidence="3" id="KW-0808">Transferase</keyword>
<evidence type="ECO:0000313" key="7">
    <source>
        <dbReference type="Proteomes" id="UP001501803"/>
    </source>
</evidence>
<name>A0ABP7L024_9MICO</name>
<dbReference type="Pfam" id="PF00535">
    <property type="entry name" value="Glycos_transf_2"/>
    <property type="match status" value="1"/>
</dbReference>
<dbReference type="Gene3D" id="3.90.550.10">
    <property type="entry name" value="Spore Coat Polysaccharide Biosynthesis Protein SpsA, Chain A"/>
    <property type="match status" value="1"/>
</dbReference>
<comment type="caution">
    <text evidence="6">The sequence shown here is derived from an EMBL/GenBank/DDBJ whole genome shotgun (WGS) entry which is preliminary data.</text>
</comment>
<gene>
    <name evidence="6" type="ORF">GCM10022381_36410</name>
</gene>
<evidence type="ECO:0000256" key="4">
    <source>
        <dbReference type="SAM" id="Phobius"/>
    </source>
</evidence>
<dbReference type="InterPro" id="IPR001173">
    <property type="entry name" value="Glyco_trans_2-like"/>
</dbReference>
<dbReference type="Proteomes" id="UP001501803">
    <property type="component" value="Unassembled WGS sequence"/>
</dbReference>
<evidence type="ECO:0000256" key="1">
    <source>
        <dbReference type="ARBA" id="ARBA00006739"/>
    </source>
</evidence>
<reference evidence="7" key="1">
    <citation type="journal article" date="2019" name="Int. J. Syst. Evol. Microbiol.">
        <title>The Global Catalogue of Microorganisms (GCM) 10K type strain sequencing project: providing services to taxonomists for standard genome sequencing and annotation.</title>
        <authorList>
            <consortium name="The Broad Institute Genomics Platform"/>
            <consortium name="The Broad Institute Genome Sequencing Center for Infectious Disease"/>
            <person name="Wu L."/>
            <person name="Ma J."/>
        </authorList>
    </citation>
    <scope>NUCLEOTIDE SEQUENCE [LARGE SCALE GENOMIC DNA]</scope>
    <source>
        <strain evidence="7">JCM 17021</strain>
    </source>
</reference>
<dbReference type="SUPFAM" id="SSF53448">
    <property type="entry name" value="Nucleotide-diphospho-sugar transferases"/>
    <property type="match status" value="1"/>
</dbReference>
<sequence length="432" mass="47409">MSAFVIAMVVVLGVNTVLWSLVGLGRAMFAFFTRHRYRRWPKQRSRVEAGSVAVLIAAHNEQLVIARTIRSAYALVPHGNVFVVSDGSTDGTVRAAVEAGARVMDLSRNRGKAGALTVGITHFNLADSFEVVMLLDADTVLAPDYLATGLPYFDDPTVVAVAGRATTLTEPQPRNRVGRFLVAYRERFYVVIQYLIKYGQAARPINVVSIVPGFASMYRARILADIDIAAPGLAIEDFNMTFEVHAKRLGRIAFRPQSAIASTQDPDTFADYRKQLHRWTLGFWQTVRRHGLHFGAFWAALGLYILELVVSSVVLLMLVPLFIVSCVATIWFDSTGTELAGVGQIAETFPPLAIALGVFIPDYLLTIFTVFVTGRPRYLLLGLGFPFMRVVDATICLRSLAQALLATTVAPAGAWKSPVRRPPVTAGARRQL</sequence>
<keyword evidence="7" id="KW-1185">Reference proteome</keyword>
<feature type="transmembrane region" description="Helical" evidence="4">
    <location>
        <begin position="6"/>
        <end position="32"/>
    </location>
</feature>
<evidence type="ECO:0000256" key="3">
    <source>
        <dbReference type="ARBA" id="ARBA00022679"/>
    </source>
</evidence>